<dbReference type="InterPro" id="IPR052201">
    <property type="entry name" value="LRR-containing_regulator"/>
</dbReference>
<keyword evidence="3" id="KW-1185">Reference proteome</keyword>
<dbReference type="InterPro" id="IPR001611">
    <property type="entry name" value="Leu-rich_rpt"/>
</dbReference>
<dbReference type="PANTHER" id="PTHR24111:SF0">
    <property type="entry name" value="LEUCINE-RICH REPEAT-CONTAINING PROTEIN"/>
    <property type="match status" value="1"/>
</dbReference>
<dbReference type="Gene3D" id="3.80.10.10">
    <property type="entry name" value="Ribonuclease Inhibitor"/>
    <property type="match status" value="2"/>
</dbReference>
<dbReference type="SUPFAM" id="SSF52047">
    <property type="entry name" value="RNI-like"/>
    <property type="match status" value="1"/>
</dbReference>
<evidence type="ECO:0000256" key="1">
    <source>
        <dbReference type="ARBA" id="ARBA00022737"/>
    </source>
</evidence>
<reference evidence="2" key="1">
    <citation type="submission" date="2016-10" db="EMBL/GenBank/DDBJ databases">
        <authorList>
            <person name="Benchimol M."/>
            <person name="Almeida L.G."/>
            <person name="Vasconcelos A.T."/>
            <person name="Perreira-Neves A."/>
            <person name="Rosa I.A."/>
            <person name="Tasca T."/>
            <person name="Bogo M.R."/>
            <person name="de Souza W."/>
        </authorList>
    </citation>
    <scope>NUCLEOTIDE SEQUENCE [LARGE SCALE GENOMIC DNA]</scope>
    <source>
        <strain evidence="2">K</strain>
    </source>
</reference>
<dbReference type="EMBL" id="MLAK01000555">
    <property type="protein sequence ID" value="OHT12796.1"/>
    <property type="molecule type" value="Genomic_DNA"/>
</dbReference>
<accession>A0A1J4KSL6</accession>
<dbReference type="Proteomes" id="UP000179807">
    <property type="component" value="Unassembled WGS sequence"/>
</dbReference>
<evidence type="ECO:0000313" key="2">
    <source>
        <dbReference type="EMBL" id="OHT12796.1"/>
    </source>
</evidence>
<dbReference type="Pfam" id="PF13516">
    <property type="entry name" value="LRR_6"/>
    <property type="match status" value="1"/>
</dbReference>
<keyword evidence="1" id="KW-0677">Repeat</keyword>
<gene>
    <name evidence="2" type="ORF">TRFO_17261</name>
</gene>
<dbReference type="VEuPathDB" id="TrichDB:TRFO_17261"/>
<organism evidence="2 3">
    <name type="scientific">Tritrichomonas foetus</name>
    <dbReference type="NCBI Taxonomy" id="1144522"/>
    <lineage>
        <taxon>Eukaryota</taxon>
        <taxon>Metamonada</taxon>
        <taxon>Parabasalia</taxon>
        <taxon>Tritrichomonadida</taxon>
        <taxon>Tritrichomonadidae</taxon>
        <taxon>Tritrichomonas</taxon>
    </lineage>
</organism>
<evidence type="ECO:0008006" key="4">
    <source>
        <dbReference type="Google" id="ProtNLM"/>
    </source>
</evidence>
<dbReference type="AlphaFoldDB" id="A0A1J4KSL6"/>
<protein>
    <recommendedName>
        <fullName evidence="4">Leucine Rich Repeat family protein</fullName>
    </recommendedName>
</protein>
<dbReference type="RefSeq" id="XP_068365932.1">
    <property type="nucleotide sequence ID" value="XM_068499479.1"/>
</dbReference>
<dbReference type="OrthoDB" id="120976at2759"/>
<sequence>MEVVLPFSSKTVQYVINAMQLYHEQKRFPNVDSTHLLECLECILFLGFDEFLYYLVPNIAQNLKSIPETTIKLFPNYLIPLVIDAIPFCLLDPDFIIKFFGLDMLFHRIKHSYSPKMNNFPFRFMTQYKENNHESLIANTLVTYSIKHFISSEFVKSRCTVLELKAFQSDINIHHFINLKELIINGIIFSPNESINRFLLPSLERLEISKTKLDNSQFTEIINYVSQNPNLKTLSLRETKMGMVRCNLFVEAMNNGKLQNIKNFDIGSNGIGATSINLLLKAIPKTSIEALSIDANFFSASAETIMRFYELNIRAASLRGITWDPESALKLKKALEVNKNIKFWDLSAQVIHKHSDPDFTSELAQELLTTAQPNIDALFMSNHNIQHINFSCLLHLQLKALTLTNSNLMSDSIEPILPMLNSLSFLDLSFNSISFRGPTFLKACANSPTLKYLFLSHNEIGDNGGAFLFEAMKENKSKLSSIRLRNCFLRHKSTAYLMEYLATGEADLVELDVGSNDMFHKVHTFSDDVIPKKSKIETFFVGSNNVNKHSLEQLFDLIEPPRFVDLDRIECSSICLIAKKIQGVIGISICFARIQSIEKLIQIIKDSLVSELWIVNSISQRVLDGILEQYFNIPKLMAIHVGSDLKLPTNPPIPVLSEIL</sequence>
<comment type="caution">
    <text evidence="2">The sequence shown here is derived from an EMBL/GenBank/DDBJ whole genome shotgun (WGS) entry which is preliminary data.</text>
</comment>
<proteinExistence type="predicted"/>
<dbReference type="InterPro" id="IPR032675">
    <property type="entry name" value="LRR_dom_sf"/>
</dbReference>
<dbReference type="PANTHER" id="PTHR24111">
    <property type="entry name" value="LEUCINE-RICH REPEAT-CONTAINING PROTEIN 34"/>
    <property type="match status" value="1"/>
</dbReference>
<name>A0A1J4KSL6_9EUKA</name>
<dbReference type="GeneID" id="94834183"/>
<evidence type="ECO:0000313" key="3">
    <source>
        <dbReference type="Proteomes" id="UP000179807"/>
    </source>
</evidence>